<dbReference type="Proteomes" id="UP000729733">
    <property type="component" value="Unassembled WGS sequence"/>
</dbReference>
<dbReference type="Pfam" id="PF12565">
    <property type="entry name" value="DUF3747"/>
    <property type="match status" value="1"/>
</dbReference>
<proteinExistence type="predicted"/>
<dbReference type="RefSeq" id="WP_229640109.1">
    <property type="nucleotide sequence ID" value="NZ_JADWDC010000016.1"/>
</dbReference>
<protein>
    <submittedName>
        <fullName evidence="3">DUF3747 domain-containing protein</fullName>
    </submittedName>
</protein>
<comment type="caution">
    <text evidence="3">The sequence shown here is derived from an EMBL/GenBank/DDBJ whole genome shotgun (WGS) entry which is preliminary data.</text>
</comment>
<evidence type="ECO:0000313" key="3">
    <source>
        <dbReference type="EMBL" id="MCC0177071.1"/>
    </source>
</evidence>
<evidence type="ECO:0000256" key="1">
    <source>
        <dbReference type="SAM" id="MobiDB-lite"/>
    </source>
</evidence>
<keyword evidence="4" id="KW-1185">Reference proteome</keyword>
<dbReference type="InterPro" id="IPR022222">
    <property type="entry name" value="DUF3747"/>
</dbReference>
<reference evidence="3" key="1">
    <citation type="journal article" date="2021" name="Antonie Van Leeuwenhoek">
        <title>Draft genome and description of Waterburya agarophytonicola gen. nov. sp. nov. (Pleurocapsales, Cyanobacteria): a seaweed symbiont.</title>
        <authorList>
            <person name="Bonthond G."/>
            <person name="Shalygin S."/>
            <person name="Bayer T."/>
            <person name="Weinberger F."/>
        </authorList>
    </citation>
    <scope>NUCLEOTIDE SEQUENCE</scope>
    <source>
        <strain evidence="3">KI4</strain>
    </source>
</reference>
<dbReference type="AlphaFoldDB" id="A0A964FFL2"/>
<feature type="chain" id="PRO_5036774449" evidence="2">
    <location>
        <begin position="29"/>
        <end position="267"/>
    </location>
</feature>
<accession>A0A964FFL2</accession>
<dbReference type="EMBL" id="JADWDC010000016">
    <property type="protein sequence ID" value="MCC0177071.1"/>
    <property type="molecule type" value="Genomic_DNA"/>
</dbReference>
<keyword evidence="2" id="KW-0732">Signal</keyword>
<evidence type="ECO:0000256" key="2">
    <source>
        <dbReference type="SAM" id="SignalP"/>
    </source>
</evidence>
<sequence length="267" mass="28988">MKLSLPIAFATITTMGMSAIAPMQPVHAVEFDEFAVDQSQFVAVAVPYNYRRYKLAIIEQVPGQKSCWSESGSRPTTVDLRLLTFDHTNDCLKAVDTNGYSLRVNGKDDKVEYTLNLVENRGQLELIADHKDPAKPNIVIGSTNGLVESPMKINLEPNWQFTKRLYEGGAIQHIYMSNNPSPQVLDNVATIPTTNLPGEAPGTSSNPTPQPLPPAGTVASQPAPPDVTTVEGFISNILTPLSQAVYNTYNSLFTTTTPPGSQSTPNK</sequence>
<feature type="signal peptide" evidence="2">
    <location>
        <begin position="1"/>
        <end position="28"/>
    </location>
</feature>
<gene>
    <name evidence="3" type="ORF">I4641_08785</name>
</gene>
<organism evidence="3 4">
    <name type="scientific">Waterburya agarophytonicola KI4</name>
    <dbReference type="NCBI Taxonomy" id="2874699"/>
    <lineage>
        <taxon>Bacteria</taxon>
        <taxon>Bacillati</taxon>
        <taxon>Cyanobacteriota</taxon>
        <taxon>Cyanophyceae</taxon>
        <taxon>Pleurocapsales</taxon>
        <taxon>Hyellaceae</taxon>
        <taxon>Waterburya</taxon>
        <taxon>Waterburya agarophytonicola</taxon>
    </lineage>
</organism>
<feature type="region of interest" description="Disordered" evidence="1">
    <location>
        <begin position="192"/>
        <end position="227"/>
    </location>
</feature>
<name>A0A964FFL2_9CYAN</name>
<evidence type="ECO:0000313" key="4">
    <source>
        <dbReference type="Proteomes" id="UP000729733"/>
    </source>
</evidence>
<feature type="compositionally biased region" description="Polar residues" evidence="1">
    <location>
        <begin position="192"/>
        <end position="207"/>
    </location>
</feature>